<dbReference type="InterPro" id="IPR020828">
    <property type="entry name" value="GlycerAld_3-P_DH_NAD(P)-bd"/>
</dbReference>
<dbReference type="EMBL" id="MFDB01000001">
    <property type="protein sequence ID" value="OGE33996.1"/>
    <property type="molecule type" value="Genomic_DNA"/>
</dbReference>
<evidence type="ECO:0000259" key="9">
    <source>
        <dbReference type="SMART" id="SM00846"/>
    </source>
</evidence>
<dbReference type="GO" id="GO:0050661">
    <property type="term" value="F:NADP binding"/>
    <property type="evidence" value="ECO:0007669"/>
    <property type="project" value="InterPro"/>
</dbReference>
<keyword evidence="5" id="KW-0520">NAD</keyword>
<feature type="binding site" evidence="4">
    <location>
        <begin position="226"/>
        <end position="227"/>
    </location>
    <ligand>
        <name>D-glyceraldehyde 3-phosphate</name>
        <dbReference type="ChEBI" id="CHEBI:59776"/>
    </ligand>
</feature>
<comment type="caution">
    <text evidence="10">The sequence shown here is derived from an EMBL/GenBank/DDBJ whole genome shotgun (WGS) entry which is preliminary data.</text>
</comment>
<dbReference type="AlphaFoldDB" id="A0A1F5JZF8"/>
<dbReference type="PROSITE" id="PS00071">
    <property type="entry name" value="GAPDH"/>
    <property type="match status" value="1"/>
</dbReference>
<feature type="domain" description="Glyceraldehyde 3-phosphate dehydrogenase NAD(P) binding" evidence="9">
    <location>
        <begin position="2"/>
        <end position="163"/>
    </location>
</feature>
<evidence type="ECO:0000313" key="10">
    <source>
        <dbReference type="EMBL" id="OGE33996.1"/>
    </source>
</evidence>
<dbReference type="PANTHER" id="PTHR43148">
    <property type="entry name" value="GLYCERALDEHYDE-3-PHOSPHATE DEHYDROGENASE 2"/>
    <property type="match status" value="1"/>
</dbReference>
<feature type="binding site" evidence="5">
    <location>
        <position position="121"/>
    </location>
    <ligand>
        <name>NAD(+)</name>
        <dbReference type="ChEBI" id="CHEBI:57540"/>
    </ligand>
</feature>
<dbReference type="GO" id="GO:0051287">
    <property type="term" value="F:NAD binding"/>
    <property type="evidence" value="ECO:0007669"/>
    <property type="project" value="InterPro"/>
</dbReference>
<dbReference type="FunFam" id="3.30.360.10:FF:000002">
    <property type="entry name" value="Glyceraldehyde-3-phosphate dehydrogenase"/>
    <property type="match status" value="1"/>
</dbReference>
<feature type="active site" description="Nucleophile" evidence="3">
    <location>
        <position position="163"/>
    </location>
</feature>
<dbReference type="PIRSF" id="PIRSF000149">
    <property type="entry name" value="GAP_DH"/>
    <property type="match status" value="1"/>
</dbReference>
<dbReference type="EC" id="1.2.1.-" evidence="8"/>
<feature type="binding site" evidence="4">
    <location>
        <position position="193"/>
    </location>
    <ligand>
        <name>D-glyceraldehyde 3-phosphate</name>
        <dbReference type="ChEBI" id="CHEBI:59776"/>
    </ligand>
</feature>
<reference evidence="10 11" key="1">
    <citation type="journal article" date="2016" name="Nat. Commun.">
        <title>Thousands of microbial genomes shed light on interconnected biogeochemical processes in an aquifer system.</title>
        <authorList>
            <person name="Anantharaman K."/>
            <person name="Brown C.T."/>
            <person name="Hug L.A."/>
            <person name="Sharon I."/>
            <person name="Castelle C.J."/>
            <person name="Probst A.J."/>
            <person name="Thomas B.C."/>
            <person name="Singh A."/>
            <person name="Wilkins M.J."/>
            <person name="Karaoz U."/>
            <person name="Brodie E.L."/>
            <person name="Williams K.H."/>
            <person name="Hubbard S.S."/>
            <person name="Banfield J.F."/>
        </authorList>
    </citation>
    <scope>NUCLEOTIDE SEQUENCE [LARGE SCALE GENOMIC DNA]</scope>
</reference>
<feature type="binding site" evidence="5">
    <location>
        <begin position="11"/>
        <end position="12"/>
    </location>
    <ligand>
        <name>NAD(+)</name>
        <dbReference type="ChEBI" id="CHEBI:57540"/>
    </ligand>
</feature>
<keyword evidence="2 8" id="KW-0560">Oxidoreductase</keyword>
<keyword evidence="5" id="KW-0547">Nucleotide-binding</keyword>
<dbReference type="Gene3D" id="3.30.360.10">
    <property type="entry name" value="Dihydrodipicolinate Reductase, domain 2"/>
    <property type="match status" value="1"/>
</dbReference>
<dbReference type="NCBIfam" id="TIGR01534">
    <property type="entry name" value="GAPDH-I"/>
    <property type="match status" value="1"/>
</dbReference>
<dbReference type="InterPro" id="IPR006424">
    <property type="entry name" value="Glyceraldehyde-3-P_DH_1"/>
</dbReference>
<dbReference type="SUPFAM" id="SSF51735">
    <property type="entry name" value="NAD(P)-binding Rossmann-fold domains"/>
    <property type="match status" value="1"/>
</dbReference>
<dbReference type="SUPFAM" id="SSF55347">
    <property type="entry name" value="Glyceraldehyde-3-phosphate dehydrogenase-like, C-terminal domain"/>
    <property type="match status" value="1"/>
</dbReference>
<evidence type="ECO:0000256" key="5">
    <source>
        <dbReference type="PIRSR" id="PIRSR000149-3"/>
    </source>
</evidence>
<protein>
    <recommendedName>
        <fullName evidence="8">Glyceraldehyde-3-phosphate dehydrogenase</fullName>
        <ecNumber evidence="8">1.2.1.-</ecNumber>
    </recommendedName>
</protein>
<feature type="binding site" evidence="5">
    <location>
        <position position="35"/>
    </location>
    <ligand>
        <name>NAD(+)</name>
        <dbReference type="ChEBI" id="CHEBI:57540"/>
    </ligand>
</feature>
<evidence type="ECO:0000256" key="4">
    <source>
        <dbReference type="PIRSR" id="PIRSR000149-2"/>
    </source>
</evidence>
<dbReference type="CDD" id="cd18126">
    <property type="entry name" value="GAPDH_I_C"/>
    <property type="match status" value="1"/>
</dbReference>
<dbReference type="InterPro" id="IPR036291">
    <property type="entry name" value="NAD(P)-bd_dom_sf"/>
</dbReference>
<accession>A0A1F5JZF8</accession>
<feature type="site" description="Activates thiol group during catalysis" evidence="6">
    <location>
        <position position="190"/>
    </location>
</feature>
<proteinExistence type="inferred from homology"/>
<dbReference type="FunFam" id="3.40.50.720:FF:000001">
    <property type="entry name" value="Glyceraldehyde-3-phosphate dehydrogenase"/>
    <property type="match status" value="1"/>
</dbReference>
<dbReference type="Pfam" id="PF02800">
    <property type="entry name" value="Gp_dh_C"/>
    <property type="match status" value="1"/>
</dbReference>
<comment type="similarity">
    <text evidence="1 7">Belongs to the glyceraldehyde-3-phosphate dehydrogenase family.</text>
</comment>
<evidence type="ECO:0000256" key="6">
    <source>
        <dbReference type="PIRSR" id="PIRSR000149-4"/>
    </source>
</evidence>
<evidence type="ECO:0000256" key="2">
    <source>
        <dbReference type="ARBA" id="ARBA00023002"/>
    </source>
</evidence>
<dbReference type="CDD" id="cd05214">
    <property type="entry name" value="GAPDH_I_N"/>
    <property type="match status" value="1"/>
</dbReference>
<evidence type="ECO:0000313" key="11">
    <source>
        <dbReference type="Proteomes" id="UP000177258"/>
    </source>
</evidence>
<feature type="binding site" evidence="4">
    <location>
        <begin position="162"/>
        <end position="164"/>
    </location>
    <ligand>
        <name>D-glyceraldehyde 3-phosphate</name>
        <dbReference type="ChEBI" id="CHEBI:59776"/>
    </ligand>
</feature>
<evidence type="ECO:0000256" key="7">
    <source>
        <dbReference type="RuleBase" id="RU000397"/>
    </source>
</evidence>
<dbReference type="InterPro" id="IPR020831">
    <property type="entry name" value="GlycerAld/Erythrose_P_DH"/>
</dbReference>
<dbReference type="Proteomes" id="UP000177258">
    <property type="component" value="Unassembled WGS sequence"/>
</dbReference>
<dbReference type="GO" id="GO:0006006">
    <property type="term" value="P:glucose metabolic process"/>
    <property type="evidence" value="ECO:0007669"/>
    <property type="project" value="InterPro"/>
</dbReference>
<dbReference type="SMART" id="SM00846">
    <property type="entry name" value="Gp_dh_N"/>
    <property type="match status" value="1"/>
</dbReference>
<organism evidence="10 11">
    <name type="scientific">Candidatus Daviesbacteria bacterium RIFCSPHIGHO2_02_FULL_41_10</name>
    <dbReference type="NCBI Taxonomy" id="1797774"/>
    <lineage>
        <taxon>Bacteria</taxon>
        <taxon>Candidatus Daviesiibacteriota</taxon>
    </lineage>
</organism>
<feature type="binding site" evidence="5">
    <location>
        <position position="332"/>
    </location>
    <ligand>
        <name>NAD(+)</name>
        <dbReference type="ChEBI" id="CHEBI:57540"/>
    </ligand>
</feature>
<dbReference type="InterPro" id="IPR020829">
    <property type="entry name" value="GlycerAld_3-P_DH_cat"/>
</dbReference>
<evidence type="ECO:0000256" key="8">
    <source>
        <dbReference type="RuleBase" id="RU361160"/>
    </source>
</evidence>
<dbReference type="GO" id="GO:0016620">
    <property type="term" value="F:oxidoreductase activity, acting on the aldehyde or oxo group of donors, NAD or NADP as acceptor"/>
    <property type="evidence" value="ECO:0007669"/>
    <property type="project" value="InterPro"/>
</dbReference>
<feature type="binding site" evidence="4">
    <location>
        <position position="249"/>
    </location>
    <ligand>
        <name>D-glyceraldehyde 3-phosphate</name>
        <dbReference type="ChEBI" id="CHEBI:59776"/>
    </ligand>
</feature>
<sequence>MLRVAINGFGRIGRNAFKVAVEKHGGAIEIVGINDLTSPAVLAHLLQYDSAYGVWNHTVTSDETSIIVDNKKYPVLAEKNPSALPWKDLNVDVVIESTGRFTDQAGAALHLQAGAKKVVISAPAKDTSKESGPTFEVKKIQTYVLGANGDKYGGEEIISNASCTTNCIAPVVSIIDSAFGVAKAMMTTVHGVTAEQNLVDGPPPGGKSNDLRRARAAYVNIIPTSTGAAVAATEVIPSLKGLFDGKALRVPVITGSISDITFVLKKKTTVEEVNEAIKTACESPKLKGIVAASNEPLVSTDIIGRSESAIVDLGLTQVVDGDLVKIFAWYDNEFGYSNRLIEQVINVGSK</sequence>
<dbReference type="Pfam" id="PF00044">
    <property type="entry name" value="Gp_dh_N"/>
    <property type="match status" value="1"/>
</dbReference>
<evidence type="ECO:0000256" key="3">
    <source>
        <dbReference type="PIRSR" id="PIRSR000149-1"/>
    </source>
</evidence>
<gene>
    <name evidence="10" type="ORF">A3D83_03405</name>
</gene>
<dbReference type="Gene3D" id="3.40.50.720">
    <property type="entry name" value="NAD(P)-binding Rossmann-like Domain"/>
    <property type="match status" value="1"/>
</dbReference>
<evidence type="ECO:0000256" key="1">
    <source>
        <dbReference type="ARBA" id="ARBA00007406"/>
    </source>
</evidence>
<dbReference type="PRINTS" id="PR00078">
    <property type="entry name" value="G3PDHDRGNASE"/>
</dbReference>
<name>A0A1F5JZF8_9BACT</name>
<dbReference type="InterPro" id="IPR020830">
    <property type="entry name" value="GlycerAld_3-P_DH_AS"/>
</dbReference>